<organism evidence="1 2">
    <name type="scientific">Thermoflavimicrobium dichotomicum</name>
    <dbReference type="NCBI Taxonomy" id="46223"/>
    <lineage>
        <taxon>Bacteria</taxon>
        <taxon>Bacillati</taxon>
        <taxon>Bacillota</taxon>
        <taxon>Bacilli</taxon>
        <taxon>Bacillales</taxon>
        <taxon>Thermoactinomycetaceae</taxon>
        <taxon>Thermoflavimicrobium</taxon>
    </lineage>
</organism>
<reference evidence="1 2" key="1">
    <citation type="submission" date="2016-10" db="EMBL/GenBank/DDBJ databases">
        <authorList>
            <person name="de Groot N.N."/>
        </authorList>
    </citation>
    <scope>NUCLEOTIDE SEQUENCE [LARGE SCALE GENOMIC DNA]</scope>
    <source>
        <strain evidence="1 2">DSM 44778</strain>
    </source>
</reference>
<protein>
    <submittedName>
        <fullName evidence="1">Uncharacterized protein</fullName>
    </submittedName>
</protein>
<keyword evidence="2" id="KW-1185">Reference proteome</keyword>
<accession>A0A1I3RWV7</accession>
<sequence>MKIWPPLLSGLRSNARSQNRRTNSTPHNPYFSEIEQILKQHKKYIEKSPGIYFYTYETHPDFYQPLTMRDIQIFFTSIPPEFLRDLQAIFLCRGSKKQMLYHETIFGCYDAHAKSIFVFPFPKDQCLYFSSKPKPSKCLEYERHGAKWFSTETGGFFYFTKEALRSYYLRDVFAHELGHHVDHLLGWNHKNTDQIERFAEWFALTYGMGGY</sequence>
<evidence type="ECO:0000313" key="2">
    <source>
        <dbReference type="Proteomes" id="UP000199545"/>
    </source>
</evidence>
<dbReference type="EMBL" id="FORR01000011">
    <property type="protein sequence ID" value="SFJ49879.1"/>
    <property type="molecule type" value="Genomic_DNA"/>
</dbReference>
<proteinExistence type="predicted"/>
<dbReference type="Proteomes" id="UP000199545">
    <property type="component" value="Unassembled WGS sequence"/>
</dbReference>
<gene>
    <name evidence="1" type="ORF">SAMN05421852_11130</name>
</gene>
<dbReference type="OrthoDB" id="2989328at2"/>
<dbReference type="AlphaFoldDB" id="A0A1I3RWV7"/>
<evidence type="ECO:0000313" key="1">
    <source>
        <dbReference type="EMBL" id="SFJ49879.1"/>
    </source>
</evidence>
<dbReference type="RefSeq" id="WP_093230476.1">
    <property type="nucleotide sequence ID" value="NZ_FORR01000011.1"/>
</dbReference>
<name>A0A1I3RWV7_9BACL</name>